<proteinExistence type="inferred from homology"/>
<comment type="subcellular location">
    <subcellularLocation>
        <location evidence="1">Membrane</location>
        <topology evidence="1">Multi-pass membrane protein</topology>
    </subcellularLocation>
</comment>
<keyword evidence="6 15" id="KW-1133">Transmembrane helix</keyword>
<dbReference type="PROSITE" id="PS00482">
    <property type="entry name" value="DIHYDROOROTASE_1"/>
    <property type="match status" value="1"/>
</dbReference>
<feature type="transmembrane region" description="Helical" evidence="15">
    <location>
        <begin position="57"/>
        <end position="81"/>
    </location>
</feature>
<sequence length="675" mass="78377">MKPFGESNLEEINSESVVRNERIYLHIYDYEAKEFSGLTTYHGLVRIYNSNTWPSRIFWCVVVISCLSMFMTHSGILLWSYHLKPTLTQVTVVVPNDGLLFPDLTLCNYNLVMKSKISKWNMSSSVVRYVMKAYKQKFLINDLKLAQEHELFLNYSKEFQQINGKPFDFVEFFNSTGFECTDFVKACWWSGTPQNCCADRNLIKEVYSDYGKCFTLTNQHKQWRQSLTGSDHGWEILVDVKNFEAVENINDELLYSEFGVRLFVHDWHKFPILSSYGVSTPTGKKLYAGLELKNVSLLPKTDWGSCESDWNPAVHGNETANLMNWMLENCGCVAITKRISVKLPICSPYELYQCQIKGANLRPKNCNCSVECSRLEYRISTSYSDLLHSSYNSHNLMANKMAKRLHDYAKIVVYFREMSYERHEQHRQMQTADLLSSIAGSMGLFMGMSTVTLLEIFIYLFKSMWGTINTERQRQFVRAMIEEEKRQNVVILEKPPTPPMMNPNEREDSCQKTVSESIEENLVTVQETFIPKCWSSDNQEETRNQANSFDESFRSRKRTLTIVIDNEPRRNSQFPQRKWTNLSRREPHLSQSEGVTPSASRRSSSYDNHTPLLFRQGSIIHVPLANMISTRNSTQLVGRRRESVGPTQRNVADLHVHVNRPRLRRNSSQYVDHLI</sequence>
<dbReference type="GO" id="GO:0015280">
    <property type="term" value="F:ligand-gated sodium channel activity"/>
    <property type="evidence" value="ECO:0007669"/>
    <property type="project" value="TreeGrafter"/>
</dbReference>
<keyword evidence="12 13" id="KW-0407">Ion channel</keyword>
<protein>
    <submittedName>
        <fullName evidence="17">Amiloride-sensitive sodium channel</fullName>
    </submittedName>
</protein>
<evidence type="ECO:0000313" key="16">
    <source>
        <dbReference type="Proteomes" id="UP000887540"/>
    </source>
</evidence>
<evidence type="ECO:0000256" key="11">
    <source>
        <dbReference type="ARBA" id="ARBA00023201"/>
    </source>
</evidence>
<keyword evidence="10" id="KW-0325">Glycoprotein</keyword>
<dbReference type="AlphaFoldDB" id="A0A914C8A4"/>
<evidence type="ECO:0000256" key="12">
    <source>
        <dbReference type="ARBA" id="ARBA00023303"/>
    </source>
</evidence>
<dbReference type="WBParaSite" id="ACRNAN_Path_525.g1989.t1">
    <property type="protein sequence ID" value="ACRNAN_Path_525.g1989.t1"/>
    <property type="gene ID" value="ACRNAN_Path_525.g1989"/>
</dbReference>
<name>A0A914C8A4_9BILA</name>
<keyword evidence="4 13" id="KW-0894">Sodium channel</keyword>
<feature type="compositionally biased region" description="Polar residues" evidence="14">
    <location>
        <begin position="571"/>
        <end position="582"/>
    </location>
</feature>
<keyword evidence="5 13" id="KW-0812">Transmembrane</keyword>
<keyword evidence="3 13" id="KW-0813">Transport</keyword>
<keyword evidence="7" id="KW-0915">Sodium</keyword>
<evidence type="ECO:0000256" key="15">
    <source>
        <dbReference type="SAM" id="Phobius"/>
    </source>
</evidence>
<evidence type="ECO:0000256" key="5">
    <source>
        <dbReference type="ARBA" id="ARBA00022692"/>
    </source>
</evidence>
<evidence type="ECO:0000256" key="3">
    <source>
        <dbReference type="ARBA" id="ARBA00022448"/>
    </source>
</evidence>
<evidence type="ECO:0000256" key="2">
    <source>
        <dbReference type="ARBA" id="ARBA00007193"/>
    </source>
</evidence>
<dbReference type="PANTHER" id="PTHR11690">
    <property type="entry name" value="AMILORIDE-SENSITIVE SODIUM CHANNEL-RELATED"/>
    <property type="match status" value="1"/>
</dbReference>
<keyword evidence="11 13" id="KW-0739">Sodium transport</keyword>
<evidence type="ECO:0000256" key="6">
    <source>
        <dbReference type="ARBA" id="ARBA00022989"/>
    </source>
</evidence>
<evidence type="ECO:0000256" key="1">
    <source>
        <dbReference type="ARBA" id="ARBA00004141"/>
    </source>
</evidence>
<evidence type="ECO:0000256" key="7">
    <source>
        <dbReference type="ARBA" id="ARBA00023053"/>
    </source>
</evidence>
<evidence type="ECO:0000256" key="8">
    <source>
        <dbReference type="ARBA" id="ARBA00023065"/>
    </source>
</evidence>
<keyword evidence="9 15" id="KW-0472">Membrane</keyword>
<evidence type="ECO:0000313" key="17">
    <source>
        <dbReference type="WBParaSite" id="ACRNAN_Path_525.g1989.t1"/>
    </source>
</evidence>
<dbReference type="Pfam" id="PF00858">
    <property type="entry name" value="ASC"/>
    <property type="match status" value="1"/>
</dbReference>
<organism evidence="16 17">
    <name type="scientific">Acrobeloides nanus</name>
    <dbReference type="NCBI Taxonomy" id="290746"/>
    <lineage>
        <taxon>Eukaryota</taxon>
        <taxon>Metazoa</taxon>
        <taxon>Ecdysozoa</taxon>
        <taxon>Nematoda</taxon>
        <taxon>Chromadorea</taxon>
        <taxon>Rhabditida</taxon>
        <taxon>Tylenchina</taxon>
        <taxon>Cephalobomorpha</taxon>
        <taxon>Cephaloboidea</taxon>
        <taxon>Cephalobidae</taxon>
        <taxon>Acrobeloides</taxon>
    </lineage>
</organism>
<evidence type="ECO:0000256" key="9">
    <source>
        <dbReference type="ARBA" id="ARBA00023136"/>
    </source>
</evidence>
<evidence type="ECO:0000256" key="4">
    <source>
        <dbReference type="ARBA" id="ARBA00022461"/>
    </source>
</evidence>
<dbReference type="GO" id="GO:0005886">
    <property type="term" value="C:plasma membrane"/>
    <property type="evidence" value="ECO:0007669"/>
    <property type="project" value="TreeGrafter"/>
</dbReference>
<evidence type="ECO:0000256" key="13">
    <source>
        <dbReference type="RuleBase" id="RU000679"/>
    </source>
</evidence>
<feature type="compositionally biased region" description="Polar residues" evidence="14">
    <location>
        <begin position="589"/>
        <end position="606"/>
    </location>
</feature>
<feature type="region of interest" description="Disordered" evidence="14">
    <location>
        <begin position="564"/>
        <end position="606"/>
    </location>
</feature>
<accession>A0A914C8A4</accession>
<dbReference type="InterPro" id="IPR001873">
    <property type="entry name" value="ENaC"/>
</dbReference>
<evidence type="ECO:0000256" key="14">
    <source>
        <dbReference type="SAM" id="MobiDB-lite"/>
    </source>
</evidence>
<dbReference type="PANTHER" id="PTHR11690:SF120">
    <property type="entry name" value="FLR-1"/>
    <property type="match status" value="1"/>
</dbReference>
<reference evidence="17" key="1">
    <citation type="submission" date="2022-11" db="UniProtKB">
        <authorList>
            <consortium name="WormBaseParasite"/>
        </authorList>
    </citation>
    <scope>IDENTIFICATION</scope>
</reference>
<keyword evidence="8 13" id="KW-0406">Ion transport</keyword>
<dbReference type="GO" id="GO:0016812">
    <property type="term" value="F:hydrolase activity, acting on carbon-nitrogen (but not peptide) bonds, in cyclic amides"/>
    <property type="evidence" value="ECO:0007669"/>
    <property type="project" value="InterPro"/>
</dbReference>
<dbReference type="PRINTS" id="PR01078">
    <property type="entry name" value="AMINACHANNEL"/>
</dbReference>
<dbReference type="InterPro" id="IPR002195">
    <property type="entry name" value="Dihydroorotase_CS"/>
</dbReference>
<comment type="similarity">
    <text evidence="2 13">Belongs to the amiloride-sensitive sodium channel (TC 1.A.6) family.</text>
</comment>
<dbReference type="Proteomes" id="UP000887540">
    <property type="component" value="Unplaced"/>
</dbReference>
<keyword evidence="16" id="KW-1185">Reference proteome</keyword>
<evidence type="ECO:0000256" key="10">
    <source>
        <dbReference type="ARBA" id="ARBA00023180"/>
    </source>
</evidence>
<dbReference type="Gene3D" id="2.60.470.10">
    <property type="entry name" value="Acid-sensing ion channels like domains"/>
    <property type="match status" value="1"/>
</dbReference>